<proteinExistence type="predicted"/>
<feature type="compositionally biased region" description="Basic and acidic residues" evidence="1">
    <location>
        <begin position="1"/>
        <end position="23"/>
    </location>
</feature>
<feature type="region of interest" description="Disordered" evidence="1">
    <location>
        <begin position="108"/>
        <end position="165"/>
    </location>
</feature>
<evidence type="ECO:0000313" key="3">
    <source>
        <dbReference type="Proteomes" id="UP000176998"/>
    </source>
</evidence>
<organism evidence="2 3">
    <name type="scientific">Colletotrichum orchidophilum</name>
    <dbReference type="NCBI Taxonomy" id="1209926"/>
    <lineage>
        <taxon>Eukaryota</taxon>
        <taxon>Fungi</taxon>
        <taxon>Dikarya</taxon>
        <taxon>Ascomycota</taxon>
        <taxon>Pezizomycotina</taxon>
        <taxon>Sordariomycetes</taxon>
        <taxon>Hypocreomycetidae</taxon>
        <taxon>Glomerellales</taxon>
        <taxon>Glomerellaceae</taxon>
        <taxon>Colletotrichum</taxon>
    </lineage>
</organism>
<accession>A0A1G4BMR6</accession>
<dbReference type="EMBL" id="MJBS01000011">
    <property type="protein sequence ID" value="OHF02583.1"/>
    <property type="molecule type" value="Genomic_DNA"/>
</dbReference>
<sequence length="202" mass="21797">MSLHPRATEHRNWGSDGETDKLRLTSRAAGTKGGGGFSKMVVQTETGGWLVTAASRKGHERANAASGRSLKAIAGGREGRGFWLPPEQGILSTAPSSTIVSVFGARMEGASRERQEKAQDTKRLSPQHEPTAAAPGGQRHWEQLGGPQGKIWQPRGEAVNEGQDDGGCSVPEFRLYSLSKETWRWLGVAHHNLRLSPAALRT</sequence>
<dbReference type="AlphaFoldDB" id="A0A1G4BMR6"/>
<keyword evidence="3" id="KW-1185">Reference proteome</keyword>
<feature type="compositionally biased region" description="Basic and acidic residues" evidence="1">
    <location>
        <begin position="109"/>
        <end position="123"/>
    </location>
</feature>
<feature type="region of interest" description="Disordered" evidence="1">
    <location>
        <begin position="1"/>
        <end position="39"/>
    </location>
</feature>
<dbReference type="GeneID" id="34555142"/>
<evidence type="ECO:0000313" key="2">
    <source>
        <dbReference type="EMBL" id="OHF02583.1"/>
    </source>
</evidence>
<gene>
    <name evidence="2" type="ORF">CORC01_01979</name>
</gene>
<protein>
    <submittedName>
        <fullName evidence="2">Uncharacterized protein</fullName>
    </submittedName>
</protein>
<comment type="caution">
    <text evidence="2">The sequence shown here is derived from an EMBL/GenBank/DDBJ whole genome shotgun (WGS) entry which is preliminary data.</text>
</comment>
<dbReference type="Proteomes" id="UP000176998">
    <property type="component" value="Unassembled WGS sequence"/>
</dbReference>
<dbReference type="RefSeq" id="XP_022479723.1">
    <property type="nucleotide sequence ID" value="XM_022613632.1"/>
</dbReference>
<reference evidence="2 3" key="1">
    <citation type="submission" date="2016-09" db="EMBL/GenBank/DDBJ databases">
        <authorList>
            <person name="Capua I."/>
            <person name="De Benedictis P."/>
            <person name="Joannis T."/>
            <person name="Lombin L.H."/>
            <person name="Cattoli G."/>
        </authorList>
    </citation>
    <scope>NUCLEOTIDE SEQUENCE [LARGE SCALE GENOMIC DNA]</scope>
    <source>
        <strain evidence="2 3">IMI 309357</strain>
    </source>
</reference>
<evidence type="ECO:0000256" key="1">
    <source>
        <dbReference type="SAM" id="MobiDB-lite"/>
    </source>
</evidence>
<name>A0A1G4BMR6_9PEZI</name>